<name>A0A918PPJ3_9SPHN</name>
<gene>
    <name evidence="2" type="ORF">GCM10011614_34390</name>
</gene>
<evidence type="ECO:0000256" key="1">
    <source>
        <dbReference type="SAM" id="MobiDB-lite"/>
    </source>
</evidence>
<feature type="region of interest" description="Disordered" evidence="1">
    <location>
        <begin position="1"/>
        <end position="22"/>
    </location>
</feature>
<dbReference type="InterPro" id="IPR039365">
    <property type="entry name" value="IS701-like"/>
</dbReference>
<comment type="caution">
    <text evidence="2">The sequence shown here is derived from an EMBL/GenBank/DDBJ whole genome shotgun (WGS) entry which is preliminary data.</text>
</comment>
<evidence type="ECO:0000313" key="3">
    <source>
        <dbReference type="Proteomes" id="UP000648075"/>
    </source>
</evidence>
<dbReference type="PANTHER" id="PTHR33627:SF1">
    <property type="entry name" value="TRANSPOSASE"/>
    <property type="match status" value="1"/>
</dbReference>
<reference evidence="2" key="1">
    <citation type="journal article" date="2014" name="Int. J. Syst. Evol. Microbiol.">
        <title>Complete genome sequence of Corynebacterium casei LMG S-19264T (=DSM 44701T), isolated from a smear-ripened cheese.</title>
        <authorList>
            <consortium name="US DOE Joint Genome Institute (JGI-PGF)"/>
            <person name="Walter F."/>
            <person name="Albersmeier A."/>
            <person name="Kalinowski J."/>
            <person name="Ruckert C."/>
        </authorList>
    </citation>
    <scope>NUCLEOTIDE SEQUENCE</scope>
    <source>
        <strain evidence="2">KCTC 32255</strain>
    </source>
</reference>
<dbReference type="PANTHER" id="PTHR33627">
    <property type="entry name" value="TRANSPOSASE"/>
    <property type="match status" value="1"/>
</dbReference>
<keyword evidence="3" id="KW-1185">Reference proteome</keyword>
<organism evidence="2 3">
    <name type="scientific">Novosphingobium colocasiae</name>
    <dbReference type="NCBI Taxonomy" id="1256513"/>
    <lineage>
        <taxon>Bacteria</taxon>
        <taxon>Pseudomonadati</taxon>
        <taxon>Pseudomonadota</taxon>
        <taxon>Alphaproteobacteria</taxon>
        <taxon>Sphingomonadales</taxon>
        <taxon>Sphingomonadaceae</taxon>
        <taxon>Novosphingobium</taxon>
    </lineage>
</organism>
<reference evidence="2" key="2">
    <citation type="submission" date="2020-09" db="EMBL/GenBank/DDBJ databases">
        <authorList>
            <person name="Sun Q."/>
            <person name="Kim S."/>
        </authorList>
    </citation>
    <scope>NUCLEOTIDE SEQUENCE</scope>
    <source>
        <strain evidence="2">KCTC 32255</strain>
    </source>
</reference>
<proteinExistence type="predicted"/>
<accession>A0A918PPJ3</accession>
<evidence type="ECO:0008006" key="4">
    <source>
        <dbReference type="Google" id="ProtNLM"/>
    </source>
</evidence>
<dbReference type="AlphaFoldDB" id="A0A918PPJ3"/>
<protein>
    <recommendedName>
        <fullName evidence="4">Transposase</fullName>
    </recommendedName>
</protein>
<evidence type="ECO:0000313" key="2">
    <source>
        <dbReference type="EMBL" id="GGZ16855.1"/>
    </source>
</evidence>
<dbReference type="Proteomes" id="UP000648075">
    <property type="component" value="Unassembled WGS sequence"/>
</dbReference>
<dbReference type="EMBL" id="BMZA01000030">
    <property type="protein sequence ID" value="GGZ16855.1"/>
    <property type="molecule type" value="Genomic_DNA"/>
</dbReference>
<sequence length="79" mass="8712">MRVRIADGAPHRNGDAGAQHMPGEKAWLVGEHRSNGERKYYLSNLPADTAIKDVASAIKARWIGQPERLQEAEEVTAFA</sequence>